<proteinExistence type="inferred from homology"/>
<evidence type="ECO:0000256" key="1">
    <source>
        <dbReference type="ARBA" id="ARBA00009437"/>
    </source>
</evidence>
<evidence type="ECO:0000256" key="3">
    <source>
        <dbReference type="ARBA" id="ARBA00023125"/>
    </source>
</evidence>
<dbReference type="Proteomes" id="UP000436016">
    <property type="component" value="Unassembled WGS sequence"/>
</dbReference>
<dbReference type="Gene3D" id="3.40.190.290">
    <property type="match status" value="2"/>
</dbReference>
<keyword evidence="7" id="KW-1185">Reference proteome</keyword>
<comment type="caution">
    <text evidence="6">The sequence shown here is derived from an EMBL/GenBank/DDBJ whole genome shotgun (WGS) entry which is preliminary data.</text>
</comment>
<dbReference type="GO" id="GO:0003700">
    <property type="term" value="F:DNA-binding transcription factor activity"/>
    <property type="evidence" value="ECO:0007669"/>
    <property type="project" value="InterPro"/>
</dbReference>
<evidence type="ECO:0000256" key="4">
    <source>
        <dbReference type="ARBA" id="ARBA00023163"/>
    </source>
</evidence>
<name>A0A6B0TNU7_9RHOB</name>
<dbReference type="InterPro" id="IPR036390">
    <property type="entry name" value="WH_DNA-bd_sf"/>
</dbReference>
<reference evidence="6 7" key="1">
    <citation type="submission" date="2019-12" db="EMBL/GenBank/DDBJ databases">
        <title>Strain KN286 was isolated from seawater, which was collected from Caroline Seamount in the tropical western Pacific.</title>
        <authorList>
            <person name="Wang Q."/>
        </authorList>
    </citation>
    <scope>NUCLEOTIDE SEQUENCE [LARGE SCALE GENOMIC DNA]</scope>
    <source>
        <strain evidence="6 7">KN286</strain>
    </source>
</reference>
<dbReference type="AlphaFoldDB" id="A0A6B0TNU7"/>
<dbReference type="RefSeq" id="WP_160855520.1">
    <property type="nucleotide sequence ID" value="NZ_WUWG01000005.1"/>
</dbReference>
<evidence type="ECO:0000256" key="2">
    <source>
        <dbReference type="ARBA" id="ARBA00023015"/>
    </source>
</evidence>
<dbReference type="GO" id="GO:0043565">
    <property type="term" value="F:sequence-specific DNA binding"/>
    <property type="evidence" value="ECO:0007669"/>
    <property type="project" value="TreeGrafter"/>
</dbReference>
<dbReference type="PROSITE" id="PS50931">
    <property type="entry name" value="HTH_LYSR"/>
    <property type="match status" value="1"/>
</dbReference>
<evidence type="ECO:0000313" key="6">
    <source>
        <dbReference type="EMBL" id="MXU66227.1"/>
    </source>
</evidence>
<gene>
    <name evidence="6" type="ORF">GSH16_12305</name>
</gene>
<protein>
    <submittedName>
        <fullName evidence="6">LysR family transcriptional regulator</fullName>
    </submittedName>
</protein>
<dbReference type="SUPFAM" id="SSF46785">
    <property type="entry name" value="Winged helix' DNA-binding domain"/>
    <property type="match status" value="1"/>
</dbReference>
<keyword evidence="3" id="KW-0238">DNA-binding</keyword>
<dbReference type="InterPro" id="IPR005119">
    <property type="entry name" value="LysR_subst-bd"/>
</dbReference>
<dbReference type="PANTHER" id="PTHR30537">
    <property type="entry name" value="HTH-TYPE TRANSCRIPTIONAL REGULATOR"/>
    <property type="match status" value="1"/>
</dbReference>
<dbReference type="Gene3D" id="1.10.10.10">
    <property type="entry name" value="Winged helix-like DNA-binding domain superfamily/Winged helix DNA-binding domain"/>
    <property type="match status" value="1"/>
</dbReference>
<dbReference type="PANTHER" id="PTHR30537:SF3">
    <property type="entry name" value="TRANSCRIPTIONAL REGULATORY PROTEIN"/>
    <property type="match status" value="1"/>
</dbReference>
<organism evidence="6 7">
    <name type="scientific">Oceanomicrobium pacificus</name>
    <dbReference type="NCBI Taxonomy" id="2692916"/>
    <lineage>
        <taxon>Bacteria</taxon>
        <taxon>Pseudomonadati</taxon>
        <taxon>Pseudomonadota</taxon>
        <taxon>Alphaproteobacteria</taxon>
        <taxon>Rhodobacterales</taxon>
        <taxon>Paracoccaceae</taxon>
        <taxon>Oceanomicrobium</taxon>
    </lineage>
</organism>
<evidence type="ECO:0000259" key="5">
    <source>
        <dbReference type="PROSITE" id="PS50931"/>
    </source>
</evidence>
<evidence type="ECO:0000313" key="7">
    <source>
        <dbReference type="Proteomes" id="UP000436016"/>
    </source>
</evidence>
<dbReference type="GO" id="GO:0006351">
    <property type="term" value="P:DNA-templated transcription"/>
    <property type="evidence" value="ECO:0007669"/>
    <property type="project" value="TreeGrafter"/>
</dbReference>
<feature type="domain" description="HTH lysR-type" evidence="5">
    <location>
        <begin position="1"/>
        <end position="58"/>
    </location>
</feature>
<dbReference type="Pfam" id="PF00126">
    <property type="entry name" value="HTH_1"/>
    <property type="match status" value="1"/>
</dbReference>
<dbReference type="InterPro" id="IPR000847">
    <property type="entry name" value="LysR_HTH_N"/>
</dbReference>
<dbReference type="InterPro" id="IPR036388">
    <property type="entry name" value="WH-like_DNA-bd_sf"/>
</dbReference>
<dbReference type="InterPro" id="IPR058163">
    <property type="entry name" value="LysR-type_TF_proteobact-type"/>
</dbReference>
<accession>A0A6B0TNU7</accession>
<dbReference type="Pfam" id="PF03466">
    <property type="entry name" value="LysR_substrate"/>
    <property type="match status" value="1"/>
</dbReference>
<comment type="similarity">
    <text evidence="1">Belongs to the LysR transcriptional regulatory family.</text>
</comment>
<dbReference type="SUPFAM" id="SSF53850">
    <property type="entry name" value="Periplasmic binding protein-like II"/>
    <property type="match status" value="1"/>
</dbReference>
<sequence length="299" mass="32905">MDWDDIRIFLAVARAASISGAARRLGVQHSTVSRRIRQMEERLGTTLLDRSHGRFALSEAGEELRFSAERMESEILGYESRLGGLDSEETGTLRLSTVSNLAATILMPMLTGFSDAHPGITLHVDVSNDFVSLANREADVAIRLTNTPRETLIGARLGTVASAVYGKRGRAGGLDAPPPWLGVSCCDLHVGWLRENCPDGDHRFFVNDTLLTLAALREGAGMAHLPCFMGDADPLLERLSAPDRRHDLDLWLLYHPELARTQRVRVFRRHMIDRFAPLQDLLAGKVKAPQGPRGIAQPG</sequence>
<keyword evidence="4" id="KW-0804">Transcription</keyword>
<keyword evidence="2" id="KW-0805">Transcription regulation</keyword>
<dbReference type="EMBL" id="WUWG01000005">
    <property type="protein sequence ID" value="MXU66227.1"/>
    <property type="molecule type" value="Genomic_DNA"/>
</dbReference>